<accession>A0A7S3MG85</accession>
<feature type="transmembrane region" description="Helical" evidence="1">
    <location>
        <begin position="21"/>
        <end position="42"/>
    </location>
</feature>
<evidence type="ECO:0000313" key="2">
    <source>
        <dbReference type="EMBL" id="CAE0300575.1"/>
    </source>
</evidence>
<keyword evidence="1" id="KW-0472">Membrane</keyword>
<keyword evidence="1" id="KW-0812">Transmembrane</keyword>
<proteinExistence type="predicted"/>
<reference evidence="2" key="1">
    <citation type="submission" date="2021-01" db="EMBL/GenBank/DDBJ databases">
        <authorList>
            <person name="Corre E."/>
            <person name="Pelletier E."/>
            <person name="Niang G."/>
            <person name="Scheremetjew M."/>
            <person name="Finn R."/>
            <person name="Kale V."/>
            <person name="Holt S."/>
            <person name="Cochrane G."/>
            <person name="Meng A."/>
            <person name="Brown T."/>
            <person name="Cohen L."/>
        </authorList>
    </citation>
    <scope>NUCLEOTIDE SEQUENCE</scope>
    <source>
        <strain evidence="2">CCAP 955/1</strain>
    </source>
</reference>
<organism evidence="2">
    <name type="scientific">Spumella elongata</name>
    <dbReference type="NCBI Taxonomy" id="89044"/>
    <lineage>
        <taxon>Eukaryota</taxon>
        <taxon>Sar</taxon>
        <taxon>Stramenopiles</taxon>
        <taxon>Ochrophyta</taxon>
        <taxon>Chrysophyceae</taxon>
        <taxon>Chromulinales</taxon>
        <taxon>Chromulinaceae</taxon>
        <taxon>Spumella</taxon>
    </lineage>
</organism>
<name>A0A7S3MG85_9STRA</name>
<evidence type="ECO:0000256" key="1">
    <source>
        <dbReference type="SAM" id="Phobius"/>
    </source>
</evidence>
<dbReference type="EMBL" id="HBIC01057500">
    <property type="protein sequence ID" value="CAE0300575.1"/>
    <property type="molecule type" value="Transcribed_RNA"/>
</dbReference>
<keyword evidence="1" id="KW-1133">Transmembrane helix</keyword>
<sequence>MSADALSTTGRAFYEQTRYKMMASIFCASMGMMCLAYVSTYGGESNSANFMKDSAMAKLGNDDNYKQAQVALAGGYGFGAFMFFVAFSVFLWAAIYISPLFCGSANEKKMLTKPEEIDQGYSSYTTNPVLAQPTAGVPISNAPYTGPGAV</sequence>
<feature type="transmembrane region" description="Helical" evidence="1">
    <location>
        <begin position="80"/>
        <end position="103"/>
    </location>
</feature>
<protein>
    <submittedName>
        <fullName evidence="2">Uncharacterized protein</fullName>
    </submittedName>
</protein>
<dbReference type="AlphaFoldDB" id="A0A7S3MG85"/>
<gene>
    <name evidence="2" type="ORF">SELO1098_LOCUS29431</name>
</gene>